<dbReference type="AlphaFoldDB" id="A0AAD5IBK1"/>
<dbReference type="InterPro" id="IPR005162">
    <property type="entry name" value="Retrotrans_gag_dom"/>
</dbReference>
<dbReference type="Proteomes" id="UP001064489">
    <property type="component" value="Chromosome 12"/>
</dbReference>
<gene>
    <name evidence="2" type="ORF">LWI28_024744</name>
</gene>
<dbReference type="PANTHER" id="PTHR33223:SF10">
    <property type="entry name" value="AMINOTRANSFERASE-LIKE PLANT MOBILE DOMAIN-CONTAINING PROTEIN"/>
    <property type="match status" value="1"/>
</dbReference>
<proteinExistence type="predicted"/>
<evidence type="ECO:0000259" key="1">
    <source>
        <dbReference type="Pfam" id="PF03732"/>
    </source>
</evidence>
<sequence>MKVTEQWKKQLSKIAKDLEELKKGKTSEEWDPLKKFYAPFSEEVRKAVLPKNLRMLQEKYSGLTDPRDHLELFYQQMEVQHASKIAMCRLFPMTFDGVARNWFRKLSPGSITSFSQLTKEFVAQFQGAIPPRKDPFVLQYIRQESGETLRDYLERYHAEVIDMGVFNEKETLTNFGRTCARELYGIH</sequence>
<feature type="domain" description="Retrotransposon gag" evidence="1">
    <location>
        <begin position="89"/>
        <end position="175"/>
    </location>
</feature>
<evidence type="ECO:0000313" key="3">
    <source>
        <dbReference type="Proteomes" id="UP001064489"/>
    </source>
</evidence>
<organism evidence="2 3">
    <name type="scientific">Acer negundo</name>
    <name type="common">Box elder</name>
    <dbReference type="NCBI Taxonomy" id="4023"/>
    <lineage>
        <taxon>Eukaryota</taxon>
        <taxon>Viridiplantae</taxon>
        <taxon>Streptophyta</taxon>
        <taxon>Embryophyta</taxon>
        <taxon>Tracheophyta</taxon>
        <taxon>Spermatophyta</taxon>
        <taxon>Magnoliopsida</taxon>
        <taxon>eudicotyledons</taxon>
        <taxon>Gunneridae</taxon>
        <taxon>Pentapetalae</taxon>
        <taxon>rosids</taxon>
        <taxon>malvids</taxon>
        <taxon>Sapindales</taxon>
        <taxon>Sapindaceae</taxon>
        <taxon>Hippocastanoideae</taxon>
        <taxon>Acereae</taxon>
        <taxon>Acer</taxon>
    </lineage>
</organism>
<accession>A0AAD5IBK1</accession>
<dbReference type="Pfam" id="PF03732">
    <property type="entry name" value="Retrotrans_gag"/>
    <property type="match status" value="1"/>
</dbReference>
<dbReference type="EMBL" id="JAJSOW010000107">
    <property type="protein sequence ID" value="KAI9157586.1"/>
    <property type="molecule type" value="Genomic_DNA"/>
</dbReference>
<evidence type="ECO:0000313" key="2">
    <source>
        <dbReference type="EMBL" id="KAI9157586.1"/>
    </source>
</evidence>
<name>A0AAD5IBK1_ACENE</name>
<keyword evidence="3" id="KW-1185">Reference proteome</keyword>
<dbReference type="PANTHER" id="PTHR33223">
    <property type="entry name" value="CCHC-TYPE DOMAIN-CONTAINING PROTEIN"/>
    <property type="match status" value="1"/>
</dbReference>
<comment type="caution">
    <text evidence="2">The sequence shown here is derived from an EMBL/GenBank/DDBJ whole genome shotgun (WGS) entry which is preliminary data.</text>
</comment>
<reference evidence="2" key="2">
    <citation type="submission" date="2023-02" db="EMBL/GenBank/DDBJ databases">
        <authorList>
            <person name="Swenson N.G."/>
            <person name="Wegrzyn J.L."/>
            <person name="Mcevoy S.L."/>
        </authorList>
    </citation>
    <scope>NUCLEOTIDE SEQUENCE</scope>
    <source>
        <strain evidence="2">91603</strain>
        <tissue evidence="2">Leaf</tissue>
    </source>
</reference>
<protein>
    <recommendedName>
        <fullName evidence="1">Retrotransposon gag domain-containing protein</fullName>
    </recommendedName>
</protein>
<reference evidence="2" key="1">
    <citation type="journal article" date="2022" name="Plant J.">
        <title>Strategies of tolerance reflected in two North American maple genomes.</title>
        <authorList>
            <person name="McEvoy S.L."/>
            <person name="Sezen U.U."/>
            <person name="Trouern-Trend A."/>
            <person name="McMahon S.M."/>
            <person name="Schaberg P.G."/>
            <person name="Yang J."/>
            <person name="Wegrzyn J.L."/>
            <person name="Swenson N.G."/>
        </authorList>
    </citation>
    <scope>NUCLEOTIDE SEQUENCE</scope>
    <source>
        <strain evidence="2">91603</strain>
    </source>
</reference>